<proteinExistence type="inferred from homology"/>
<feature type="domain" description="C2H2-type" evidence="13">
    <location>
        <begin position="587"/>
        <end position="611"/>
    </location>
</feature>
<protein>
    <submittedName>
        <fullName evidence="14">mRNAion factor E4F1-like isoform X3</fullName>
    </submittedName>
</protein>
<keyword evidence="3" id="KW-0479">Metal-binding</keyword>
<evidence type="ECO:0000256" key="11">
    <source>
        <dbReference type="PROSITE-ProRule" id="PRU00042"/>
    </source>
</evidence>
<keyword evidence="6" id="KW-0862">Zinc</keyword>
<reference evidence="14 15" key="1">
    <citation type="submission" date="2021-05" db="EMBL/GenBank/DDBJ databases">
        <authorList>
            <person name="Zahm M."/>
            <person name="Klopp C."/>
            <person name="Cabau C."/>
            <person name="Kuhl H."/>
            <person name="Suciu R."/>
            <person name="Ciorpac M."/>
            <person name="Holostenco D."/>
            <person name="Gessner J."/>
            <person name="Wuertz S."/>
            <person name="Hohne C."/>
            <person name="Stock M."/>
            <person name="Gislard M."/>
            <person name="Lluch J."/>
            <person name="Milhes M."/>
            <person name="Lampietro C."/>
            <person name="Lopez Roques C."/>
            <person name="Donnadieu C."/>
            <person name="Du K."/>
            <person name="Schartl M."/>
            <person name="Guiguen Y."/>
        </authorList>
    </citation>
    <scope>NUCLEOTIDE SEQUENCE [LARGE SCALE GENOMIC DNA]</scope>
    <source>
        <strain evidence="14">Hh-F2</strain>
        <tissue evidence="14">Blood</tissue>
    </source>
</reference>
<dbReference type="Gene3D" id="3.30.160.60">
    <property type="entry name" value="Classic Zinc Finger"/>
    <property type="match status" value="7"/>
</dbReference>
<feature type="compositionally biased region" description="Basic and acidic residues" evidence="12">
    <location>
        <begin position="149"/>
        <end position="162"/>
    </location>
</feature>
<dbReference type="PROSITE" id="PS50157">
    <property type="entry name" value="ZINC_FINGER_C2H2_2"/>
    <property type="match status" value="9"/>
</dbReference>
<keyword evidence="9" id="KW-0804">Transcription</keyword>
<dbReference type="PANTHER" id="PTHR24394">
    <property type="entry name" value="ZINC FINGER PROTEIN"/>
    <property type="match status" value="1"/>
</dbReference>
<feature type="domain" description="C2H2-type" evidence="13">
    <location>
        <begin position="243"/>
        <end position="270"/>
    </location>
</feature>
<keyword evidence="8" id="KW-0238">DNA-binding</keyword>
<keyword evidence="7" id="KW-0805">Transcription regulation</keyword>
<feature type="domain" description="C2H2-type" evidence="13">
    <location>
        <begin position="475"/>
        <end position="502"/>
    </location>
</feature>
<evidence type="ECO:0000256" key="9">
    <source>
        <dbReference type="ARBA" id="ARBA00023163"/>
    </source>
</evidence>
<dbReference type="InterPro" id="IPR022755">
    <property type="entry name" value="Znf_C2H2_jaz"/>
</dbReference>
<organism evidence="14 15">
    <name type="scientific">Huso huso</name>
    <name type="common">Beluga</name>
    <name type="synonym">Acipenser huso</name>
    <dbReference type="NCBI Taxonomy" id="61971"/>
    <lineage>
        <taxon>Eukaryota</taxon>
        <taxon>Metazoa</taxon>
        <taxon>Chordata</taxon>
        <taxon>Craniata</taxon>
        <taxon>Vertebrata</taxon>
        <taxon>Euteleostomi</taxon>
        <taxon>Actinopterygii</taxon>
        <taxon>Chondrostei</taxon>
        <taxon>Acipenseriformes</taxon>
        <taxon>Acipenseridae</taxon>
        <taxon>Huso</taxon>
    </lineage>
</organism>
<keyword evidence="5 11" id="KW-0863">Zinc-finger</keyword>
<dbReference type="SUPFAM" id="SSF57667">
    <property type="entry name" value="beta-beta-alpha zinc fingers"/>
    <property type="match status" value="5"/>
</dbReference>
<evidence type="ECO:0000256" key="8">
    <source>
        <dbReference type="ARBA" id="ARBA00023125"/>
    </source>
</evidence>
<evidence type="ECO:0000256" key="7">
    <source>
        <dbReference type="ARBA" id="ARBA00023015"/>
    </source>
</evidence>
<evidence type="ECO:0000259" key="13">
    <source>
        <dbReference type="PROSITE" id="PS50157"/>
    </source>
</evidence>
<evidence type="ECO:0000256" key="12">
    <source>
        <dbReference type="SAM" id="MobiDB-lite"/>
    </source>
</evidence>
<feature type="domain" description="C2H2-type" evidence="13">
    <location>
        <begin position="531"/>
        <end position="558"/>
    </location>
</feature>
<dbReference type="InterPro" id="IPR036236">
    <property type="entry name" value="Znf_C2H2_sf"/>
</dbReference>
<evidence type="ECO:0000313" key="14">
    <source>
        <dbReference type="EMBL" id="KAK6476038.1"/>
    </source>
</evidence>
<comment type="similarity">
    <text evidence="2">Belongs to the krueppel C2H2-type zinc-finger protein family.</text>
</comment>
<feature type="compositionally biased region" description="Acidic residues" evidence="12">
    <location>
        <begin position="183"/>
        <end position="195"/>
    </location>
</feature>
<dbReference type="Pfam" id="PF16622">
    <property type="entry name" value="zf-C2H2_11"/>
    <property type="match status" value="1"/>
</dbReference>
<dbReference type="Pfam" id="PF12171">
    <property type="entry name" value="zf-C2H2_jaz"/>
    <property type="match status" value="1"/>
</dbReference>
<gene>
    <name evidence="14" type="ORF">HHUSO_G24052</name>
</gene>
<feature type="domain" description="C2H2-type" evidence="13">
    <location>
        <begin position="271"/>
        <end position="300"/>
    </location>
</feature>
<evidence type="ECO:0000256" key="1">
    <source>
        <dbReference type="ARBA" id="ARBA00004123"/>
    </source>
</evidence>
<evidence type="ECO:0000256" key="4">
    <source>
        <dbReference type="ARBA" id="ARBA00022737"/>
    </source>
</evidence>
<accession>A0ABR0YU67</accession>
<dbReference type="Proteomes" id="UP001369086">
    <property type="component" value="Unassembled WGS sequence"/>
</dbReference>
<feature type="domain" description="C2H2-type" evidence="13">
    <location>
        <begin position="447"/>
        <end position="474"/>
    </location>
</feature>
<name>A0ABR0YU67_HUSHU</name>
<evidence type="ECO:0000256" key="10">
    <source>
        <dbReference type="ARBA" id="ARBA00023242"/>
    </source>
</evidence>
<sequence length="797" mass="88347">MCTQLASPSSELVFISSPFPCPPCCYDDQVVNPPCFPGRGVATETESLGEMNVENNTAEREGEPAVHGNIITIHTTLGDEDEDVHRCGRCQCEFTCLEAFIQHKLHNSCQRSHEVMPSSLGSKHSQQVVLSEEITVAAIVVDGTNVLSDKSERSTTIEDGHAKTAVSTSLQQHQGEESKRGGEDEEGETSQDSTEEGSKAEAINTKLTVNRDGRYVCQLCEKTFKTANILRAHLSTHSNKKNFMCKLCGNAFRTKGSLIRHNRRHTDERPYRCNLCGLCFRESGALTRHLKSITPCTEKIRFHQCKEILVQKDGQPKVFIDTELNIVPTPSINPIEVDQSMITVVTDSEENVLREVQVQMEVDSTEQNQQDEQKIDGDNLISQAIINSGIAIENVKEDTIVKHTEEPMSGTEETEARMGEIQVTEECVETDSLDTEPSSRQSDHKTYKCPHCNRVFSGPSYLRLHIKGHLGHRPFKCLDCEKEFITLYLLKKHMESHVGERRFKCGECGKLYKTIGHVREHMRAHSDERPYSCSECGKGYKTKNALQVHVRTHFNEKPYMCQFCSQGFREKGSLVRHIRHHTGEKPFKCNKCGRGFAEHGTLNRHLRAKGGCFVGMKDCKQVKVSEEDHSAGNVAAAIISEDPPTVLVEFSSVVADTQEYIIEAPGETAESGEEVGLVQDGSHQVGRHIMNVVQQIVNQANSGHQIIVQNVTMDENAGISADCMDTITIATPESLTEQVAMTLATAISDGTILTTEGSLDAGDGAVAMVASQDIEIMEQTEEYVIASPEVEIQTVII</sequence>
<feature type="domain" description="C2H2-type" evidence="13">
    <location>
        <begin position="503"/>
        <end position="530"/>
    </location>
</feature>
<dbReference type="Pfam" id="PF00096">
    <property type="entry name" value="zf-C2H2"/>
    <property type="match status" value="6"/>
</dbReference>
<keyword evidence="10" id="KW-0539">Nucleus</keyword>
<dbReference type="EMBL" id="JAHFZB010000023">
    <property type="protein sequence ID" value="KAK6476038.1"/>
    <property type="molecule type" value="Genomic_DNA"/>
</dbReference>
<feature type="domain" description="C2H2-type" evidence="13">
    <location>
        <begin position="559"/>
        <end position="586"/>
    </location>
</feature>
<keyword evidence="15" id="KW-1185">Reference proteome</keyword>
<evidence type="ECO:0000256" key="5">
    <source>
        <dbReference type="ARBA" id="ARBA00022771"/>
    </source>
</evidence>
<feature type="domain" description="C2H2-type" evidence="13">
    <location>
        <begin position="215"/>
        <end position="242"/>
    </location>
</feature>
<comment type="caution">
    <text evidence="14">The sequence shown here is derived from an EMBL/GenBank/DDBJ whole genome shotgun (WGS) entry which is preliminary data.</text>
</comment>
<comment type="subcellular location">
    <subcellularLocation>
        <location evidence="1">Nucleus</location>
    </subcellularLocation>
</comment>
<evidence type="ECO:0000256" key="3">
    <source>
        <dbReference type="ARBA" id="ARBA00022723"/>
    </source>
</evidence>
<evidence type="ECO:0000256" key="6">
    <source>
        <dbReference type="ARBA" id="ARBA00022833"/>
    </source>
</evidence>
<dbReference type="InterPro" id="IPR041697">
    <property type="entry name" value="Znf-C2H2_11"/>
</dbReference>
<dbReference type="SMART" id="SM00355">
    <property type="entry name" value="ZnF_C2H2"/>
    <property type="match status" value="10"/>
</dbReference>
<dbReference type="PANTHER" id="PTHR24394:SF44">
    <property type="entry name" value="ZINC FINGER PROTEIN 271-LIKE"/>
    <property type="match status" value="1"/>
</dbReference>
<evidence type="ECO:0000256" key="2">
    <source>
        <dbReference type="ARBA" id="ARBA00006991"/>
    </source>
</evidence>
<evidence type="ECO:0000313" key="15">
    <source>
        <dbReference type="Proteomes" id="UP001369086"/>
    </source>
</evidence>
<feature type="region of interest" description="Disordered" evidence="12">
    <location>
        <begin position="149"/>
        <end position="201"/>
    </location>
</feature>
<dbReference type="InterPro" id="IPR013087">
    <property type="entry name" value="Znf_C2H2_type"/>
</dbReference>
<dbReference type="PROSITE" id="PS00028">
    <property type="entry name" value="ZINC_FINGER_C2H2_1"/>
    <property type="match status" value="7"/>
</dbReference>
<keyword evidence="4" id="KW-0677">Repeat</keyword>